<reference evidence="2 3" key="1">
    <citation type="journal article" date="2014" name="BMC Genomics">
        <title>Genome sequencing of four Aureobasidium pullulans varieties: biotechnological potential, stress tolerance, and description of new species.</title>
        <authorList>
            <person name="Gostin Ar C."/>
            <person name="Ohm R.A."/>
            <person name="Kogej T."/>
            <person name="Sonjak S."/>
            <person name="Turk M."/>
            <person name="Zajc J."/>
            <person name="Zalar P."/>
            <person name="Grube M."/>
            <person name="Sun H."/>
            <person name="Han J."/>
            <person name="Sharma A."/>
            <person name="Chiniquy J."/>
            <person name="Ngan C.Y."/>
            <person name="Lipzen A."/>
            <person name="Barry K."/>
            <person name="Grigoriev I.V."/>
            <person name="Gunde-Cimerman N."/>
        </authorList>
    </citation>
    <scope>NUCLEOTIDE SEQUENCE [LARGE SCALE GENOMIC DNA]</scope>
    <source>
        <strain evidence="2 3">EXF-150</strain>
    </source>
</reference>
<name>A0A074X8L2_AURPU</name>
<feature type="compositionally biased region" description="Basic and acidic residues" evidence="1">
    <location>
        <begin position="1"/>
        <end position="22"/>
    </location>
</feature>
<accession>A0A074X8L2</accession>
<sequence length="179" mass="20322">MDKIKRERRDRNAPKGSPELRKSPALSPFQSLVEEQFSVLSPCLYEYTAKPLSQPPSTNSTGNVVAFVQIPRVLPRNSKCHPHHHPRSASRSRHPLPVTQNTSTKRYTTRRRARQRQSPTTLRTNPLILPPIPRIPTPSRPTVPSKRQSKETRLLSTRNLLTVQLPSATIPVNCDPETY</sequence>
<evidence type="ECO:0000313" key="2">
    <source>
        <dbReference type="EMBL" id="KEQ81678.1"/>
    </source>
</evidence>
<dbReference type="HOGENOM" id="CLU_1503167_0_0_1"/>
<organism evidence="2 3">
    <name type="scientific">Aureobasidium pullulans EXF-150</name>
    <dbReference type="NCBI Taxonomy" id="1043002"/>
    <lineage>
        <taxon>Eukaryota</taxon>
        <taxon>Fungi</taxon>
        <taxon>Dikarya</taxon>
        <taxon>Ascomycota</taxon>
        <taxon>Pezizomycotina</taxon>
        <taxon>Dothideomycetes</taxon>
        <taxon>Dothideomycetidae</taxon>
        <taxon>Dothideales</taxon>
        <taxon>Saccotheciaceae</taxon>
        <taxon>Aureobasidium</taxon>
    </lineage>
</organism>
<proteinExistence type="predicted"/>
<feature type="region of interest" description="Disordered" evidence="1">
    <location>
        <begin position="76"/>
        <end position="152"/>
    </location>
</feature>
<evidence type="ECO:0000256" key="1">
    <source>
        <dbReference type="SAM" id="MobiDB-lite"/>
    </source>
</evidence>
<dbReference type="GeneID" id="40752563"/>
<feature type="compositionally biased region" description="Basic residues" evidence="1">
    <location>
        <begin position="78"/>
        <end position="94"/>
    </location>
</feature>
<protein>
    <submittedName>
        <fullName evidence="2">Uncharacterized protein</fullName>
    </submittedName>
</protein>
<gene>
    <name evidence="2" type="ORF">M438DRAFT_68986</name>
</gene>
<dbReference type="RefSeq" id="XP_029757865.1">
    <property type="nucleotide sequence ID" value="XM_029910257.1"/>
</dbReference>
<feature type="region of interest" description="Disordered" evidence="1">
    <location>
        <begin position="1"/>
        <end position="28"/>
    </location>
</feature>
<dbReference type="AlphaFoldDB" id="A0A074X8L2"/>
<evidence type="ECO:0000313" key="3">
    <source>
        <dbReference type="Proteomes" id="UP000030706"/>
    </source>
</evidence>
<keyword evidence="3" id="KW-1185">Reference proteome</keyword>
<feature type="compositionally biased region" description="Low complexity" evidence="1">
    <location>
        <begin position="116"/>
        <end position="127"/>
    </location>
</feature>
<dbReference type="Proteomes" id="UP000030706">
    <property type="component" value="Unassembled WGS sequence"/>
</dbReference>
<dbReference type="EMBL" id="KL584990">
    <property type="protein sequence ID" value="KEQ81678.1"/>
    <property type="molecule type" value="Genomic_DNA"/>
</dbReference>
<feature type="compositionally biased region" description="Pro residues" evidence="1">
    <location>
        <begin position="128"/>
        <end position="141"/>
    </location>
</feature>